<dbReference type="Pfam" id="PF13489">
    <property type="entry name" value="Methyltransf_23"/>
    <property type="match status" value="1"/>
</dbReference>
<organism evidence="1 2">
    <name type="scientific">Hansschlegelia zhihuaiae</name>
    <dbReference type="NCBI Taxonomy" id="405005"/>
    <lineage>
        <taxon>Bacteria</taxon>
        <taxon>Pseudomonadati</taxon>
        <taxon>Pseudomonadota</taxon>
        <taxon>Alphaproteobacteria</taxon>
        <taxon>Hyphomicrobiales</taxon>
        <taxon>Methylopilaceae</taxon>
        <taxon>Hansschlegelia</taxon>
    </lineage>
</organism>
<comment type="caution">
    <text evidence="1">The sequence shown here is derived from an EMBL/GenBank/DDBJ whole genome shotgun (WGS) entry which is preliminary data.</text>
</comment>
<keyword evidence="1" id="KW-0489">Methyltransferase</keyword>
<keyword evidence="2" id="KW-1185">Reference proteome</keyword>
<evidence type="ECO:0000313" key="2">
    <source>
        <dbReference type="Proteomes" id="UP000289708"/>
    </source>
</evidence>
<dbReference type="CDD" id="cd02440">
    <property type="entry name" value="AdoMet_MTases"/>
    <property type="match status" value="1"/>
</dbReference>
<dbReference type="EMBL" id="RYFI01000009">
    <property type="protein sequence ID" value="RXF73248.1"/>
    <property type="molecule type" value="Genomic_DNA"/>
</dbReference>
<protein>
    <submittedName>
        <fullName evidence="1">Methyltransferase domain-containing protein</fullName>
    </submittedName>
</protein>
<proteinExistence type="predicted"/>
<dbReference type="Gene3D" id="3.40.50.150">
    <property type="entry name" value="Vaccinia Virus protein VP39"/>
    <property type="match status" value="1"/>
</dbReference>
<sequence>MSAAVGGYAHMVGADLADWSPDEIEVLAEQLRRADTAQALLSNYLLFNEGVKPDHLRRLNDVFYTAAKIGHYIWPTQLRQMVLGKRVLDFGCGVTLYGAVFRALGATAYVGIDPRVDMRKKSYRSRLYKGSYQADVSLTDVCRVIPRCDYYPSSESAFLGLFDVAVLHSVTQHLLDIEAAFREVSSLLGPGGQIWFLHDNFYAWAGHHMAPHSVKALDPDNADHAIYSDWRHVTYKPDDDHPFVTNLNRIRIDQLRSITDKYFIIEEWNEIEDGADVRSRLTDSIVFGLPEYTRRDLLVRHVKCLAKVRPSTSG</sequence>
<gene>
    <name evidence="1" type="ORF">EK403_10430</name>
</gene>
<dbReference type="OrthoDB" id="9791837at2"/>
<dbReference type="GO" id="GO:0008168">
    <property type="term" value="F:methyltransferase activity"/>
    <property type="evidence" value="ECO:0007669"/>
    <property type="project" value="UniProtKB-KW"/>
</dbReference>
<accession>A0A4Q0MI73</accession>
<dbReference type="AlphaFoldDB" id="A0A4Q0MI73"/>
<reference evidence="1 2" key="1">
    <citation type="submission" date="2018-12" db="EMBL/GenBank/DDBJ databases">
        <title>bacterium Hansschlegelia zhihuaiae S113.</title>
        <authorList>
            <person name="He J."/>
        </authorList>
    </citation>
    <scope>NUCLEOTIDE SEQUENCE [LARGE SCALE GENOMIC DNA]</scope>
    <source>
        <strain evidence="1 2">S 113</strain>
    </source>
</reference>
<keyword evidence="1" id="KW-0808">Transferase</keyword>
<dbReference type="RefSeq" id="WP_128777440.1">
    <property type="nucleotide sequence ID" value="NZ_RYFI01000009.1"/>
</dbReference>
<dbReference type="SUPFAM" id="SSF53335">
    <property type="entry name" value="S-adenosyl-L-methionine-dependent methyltransferases"/>
    <property type="match status" value="1"/>
</dbReference>
<dbReference type="InterPro" id="IPR029063">
    <property type="entry name" value="SAM-dependent_MTases_sf"/>
</dbReference>
<dbReference type="GO" id="GO:0032259">
    <property type="term" value="P:methylation"/>
    <property type="evidence" value="ECO:0007669"/>
    <property type="project" value="UniProtKB-KW"/>
</dbReference>
<name>A0A4Q0MI73_9HYPH</name>
<dbReference type="Proteomes" id="UP000289708">
    <property type="component" value="Unassembled WGS sequence"/>
</dbReference>
<evidence type="ECO:0000313" key="1">
    <source>
        <dbReference type="EMBL" id="RXF73248.1"/>
    </source>
</evidence>